<dbReference type="SUPFAM" id="SSF69118">
    <property type="entry name" value="AhpD-like"/>
    <property type="match status" value="1"/>
</dbReference>
<evidence type="ECO:0000313" key="1">
    <source>
        <dbReference type="EMBL" id="UUX35092.1"/>
    </source>
</evidence>
<accession>A0ABY5P8L9</accession>
<name>A0ABY5P8L9_9LACT</name>
<reference evidence="1 2" key="1">
    <citation type="submission" date="2022-08" db="EMBL/GenBank/DDBJ databases">
        <title>Aerococcaceae sp. nov isolated from spoiled eye mask.</title>
        <authorList>
            <person name="Zhou G."/>
            <person name="Xie X.-B."/>
            <person name="Shi Q.-S."/>
            <person name="Wang Y.-S."/>
            <person name="Wen X."/>
            <person name="Peng H."/>
            <person name="Yang X.-J."/>
            <person name="Tao H.-B."/>
            <person name="Huang X.-M."/>
        </authorList>
    </citation>
    <scope>NUCLEOTIDE SEQUENCE [LARGE SCALE GENOMIC DNA]</scope>
    <source>
        <strain evidence="2">DM20194951</strain>
    </source>
</reference>
<dbReference type="Proteomes" id="UP001315967">
    <property type="component" value="Chromosome"/>
</dbReference>
<dbReference type="RefSeq" id="WP_313794585.1">
    <property type="nucleotide sequence ID" value="NZ_CP102453.1"/>
</dbReference>
<dbReference type="InterPro" id="IPR029032">
    <property type="entry name" value="AhpD-like"/>
</dbReference>
<keyword evidence="2" id="KW-1185">Reference proteome</keyword>
<dbReference type="Gene3D" id="1.20.1290.10">
    <property type="entry name" value="AhpD-like"/>
    <property type="match status" value="1"/>
</dbReference>
<evidence type="ECO:0000313" key="2">
    <source>
        <dbReference type="Proteomes" id="UP001315967"/>
    </source>
</evidence>
<protein>
    <submittedName>
        <fullName evidence="1">Carboxymuconolactone decarboxylase family protein</fullName>
    </submittedName>
</protein>
<dbReference type="EMBL" id="CP102453">
    <property type="protein sequence ID" value="UUX35092.1"/>
    <property type="molecule type" value="Genomic_DNA"/>
</dbReference>
<proteinExistence type="predicted"/>
<organism evidence="1 2">
    <name type="scientific">Fundicoccus culcitae</name>
    <dbReference type="NCBI Taxonomy" id="2969821"/>
    <lineage>
        <taxon>Bacteria</taxon>
        <taxon>Bacillati</taxon>
        <taxon>Bacillota</taxon>
        <taxon>Bacilli</taxon>
        <taxon>Lactobacillales</taxon>
        <taxon>Aerococcaceae</taxon>
        <taxon>Fundicoccus</taxon>
    </lineage>
</organism>
<gene>
    <name evidence="1" type="ORF">NRE15_05470</name>
</gene>
<dbReference type="PANTHER" id="PTHR33930">
    <property type="entry name" value="ALKYL HYDROPEROXIDE REDUCTASE AHPD"/>
    <property type="match status" value="1"/>
</dbReference>
<dbReference type="PANTHER" id="PTHR33930:SF2">
    <property type="entry name" value="BLR3452 PROTEIN"/>
    <property type="match status" value="1"/>
</dbReference>
<sequence>MSAIDYFKEVYGQVPNWVQVMHDYNPKMLEYYTQFRSEAFKTDVLTDVEKDVLIAAVNAGKLYDRTMVAHTEAGTIKGLTFEELVEYFLVSYVYGGFKSLEISLKAIAAHLQLADGIKFEIKPTYQSVEEILEEIIKQTPTKNHSFLQKVLNGLNEGELVRDLIFEKGFVTKEKKYVAYVGMYITEMRGKDAEQAIVEAKANGVTDAELVDLGFVIIFTAGIPTWFELSDHLDTK</sequence>